<protein>
    <submittedName>
        <fullName evidence="3">Transposase</fullName>
    </submittedName>
</protein>
<gene>
    <name evidence="3" type="ORF">GCT13_31410</name>
</gene>
<dbReference type="InterPro" id="IPR025161">
    <property type="entry name" value="IS402-like_dom"/>
</dbReference>
<keyword evidence="4" id="KW-1185">Reference proteome</keyword>
<dbReference type="Pfam" id="PF13340">
    <property type="entry name" value="DUF4096"/>
    <property type="match status" value="1"/>
</dbReference>
<dbReference type="PANTHER" id="PTHR46637:SF1">
    <property type="entry name" value="BLL5188 PROTEIN"/>
    <property type="match status" value="1"/>
</dbReference>
<feature type="domain" description="Insertion element IS402-like" evidence="2">
    <location>
        <begin position="6"/>
        <end position="82"/>
    </location>
</feature>
<comment type="caution">
    <text evidence="3">The sequence shown here is derived from an EMBL/GenBank/DDBJ whole genome shotgun (WGS) entry which is preliminary data.</text>
</comment>
<sequence>MFFDELSNDEWAQLAALVSDEPAVRLNRRGRPRAEPRIVTNAVLWILTTGEPWSKLPGRYPSGPTCRRRFEEWQANGTLAEMIRRLTQIGRTFAYIPEPTPPAPPKPAPVVEAPKPRDELARGVYWKSPETWKSAADEPGVANGSPFGWHALAPMADITRQLAGSAAVETGFVDTRAHVTSPVPSGDAFGNPQAMGAPTIVAMTLDTAHMPPDVAASATHGPEARGDSSPTASVHHAPLWIGHTEPRGLQFADRHGYVVYVAAERVPNDMFRAWAEIMKDGKRVERSGLIGPRFADADAAHRFALDWARQWIDRECRVHEAAAEQQAKQKASAIAPLSVTADVRPVARVIPELTPMPALMASNAGASGASSVASSGDPHLPQPLNPRVMPLRRYPSPDTAMDTAVERYPSNPKLITHV</sequence>
<evidence type="ECO:0000256" key="1">
    <source>
        <dbReference type="SAM" id="MobiDB-lite"/>
    </source>
</evidence>
<dbReference type="RefSeq" id="WP_152764798.1">
    <property type="nucleotide sequence ID" value="NZ_WHNP01000040.1"/>
</dbReference>
<dbReference type="Proteomes" id="UP000484381">
    <property type="component" value="Unassembled WGS sequence"/>
</dbReference>
<feature type="region of interest" description="Disordered" evidence="1">
    <location>
        <begin position="213"/>
        <end position="233"/>
    </location>
</feature>
<reference evidence="3 4" key="1">
    <citation type="submission" date="2019-10" db="EMBL/GenBank/DDBJ databases">
        <title>Paraburkholderia sp. isolated from nodules of Mimosa pudica from Brazilian Atlantic Forest soils.</title>
        <authorList>
            <person name="Paulitsch F."/>
            <person name="Hungria M."/>
            <person name="Dall'Agnol R."/>
        </authorList>
    </citation>
    <scope>NUCLEOTIDE SEQUENCE [LARGE SCALE GENOMIC DNA]</scope>
    <source>
        <strain evidence="3 4">CNPSo 3157</strain>
    </source>
</reference>
<dbReference type="InterPro" id="IPR052909">
    <property type="entry name" value="Transposase_6_like"/>
</dbReference>
<dbReference type="PANTHER" id="PTHR46637">
    <property type="entry name" value="TIS1421-TRANSPOSASE PROTEIN A"/>
    <property type="match status" value="1"/>
</dbReference>
<feature type="compositionally biased region" description="Low complexity" evidence="1">
    <location>
        <begin position="366"/>
        <end position="376"/>
    </location>
</feature>
<dbReference type="AlphaFoldDB" id="A0A7X1NG25"/>
<evidence type="ECO:0000313" key="4">
    <source>
        <dbReference type="Proteomes" id="UP000484381"/>
    </source>
</evidence>
<proteinExistence type="predicted"/>
<accession>A0A7X1NG25</accession>
<feature type="region of interest" description="Disordered" evidence="1">
    <location>
        <begin position="366"/>
        <end position="418"/>
    </location>
</feature>
<evidence type="ECO:0000313" key="3">
    <source>
        <dbReference type="EMBL" id="MPW21265.1"/>
    </source>
</evidence>
<name>A0A7X1NG25_9BURK</name>
<organism evidence="3 4">
    <name type="scientific">Paraburkholderia franconis</name>
    <dbReference type="NCBI Taxonomy" id="2654983"/>
    <lineage>
        <taxon>Bacteria</taxon>
        <taxon>Pseudomonadati</taxon>
        <taxon>Pseudomonadota</taxon>
        <taxon>Betaproteobacteria</taxon>
        <taxon>Burkholderiales</taxon>
        <taxon>Burkholderiaceae</taxon>
        <taxon>Paraburkholderia</taxon>
    </lineage>
</organism>
<dbReference type="EMBL" id="WHNP01000040">
    <property type="protein sequence ID" value="MPW21265.1"/>
    <property type="molecule type" value="Genomic_DNA"/>
</dbReference>
<evidence type="ECO:0000259" key="2">
    <source>
        <dbReference type="Pfam" id="PF13340"/>
    </source>
</evidence>